<dbReference type="InterPro" id="IPR003749">
    <property type="entry name" value="ThiS/MoaD-like"/>
</dbReference>
<dbReference type="InterPro" id="IPR016155">
    <property type="entry name" value="Mopterin_synth/thiamin_S_b"/>
</dbReference>
<name>A0ABU6K634_9RHOO</name>
<keyword evidence="1" id="KW-0547">Nucleotide-binding</keyword>
<evidence type="ECO:0000313" key="4">
    <source>
        <dbReference type="EMBL" id="MEC5387051.1"/>
    </source>
</evidence>
<dbReference type="InterPro" id="IPR044672">
    <property type="entry name" value="MOCS2A"/>
</dbReference>
<keyword evidence="5" id="KW-1185">Reference proteome</keyword>
<evidence type="ECO:0000313" key="5">
    <source>
        <dbReference type="Proteomes" id="UP001331561"/>
    </source>
</evidence>
<proteinExistence type="inferred from homology"/>
<comment type="similarity">
    <text evidence="2">Belongs to the MoaD family.</text>
</comment>
<gene>
    <name evidence="4" type="primary">moaD</name>
    <name evidence="4" type="ORF">VVD49_15060</name>
</gene>
<protein>
    <recommendedName>
        <fullName evidence="3">Molybdopterin synthase sulfur carrier subunit</fullName>
    </recommendedName>
</protein>
<accession>A0ABU6K634</accession>
<organism evidence="4 5">
    <name type="scientific">Uliginosibacterium silvisoli</name>
    <dbReference type="NCBI Taxonomy" id="3114758"/>
    <lineage>
        <taxon>Bacteria</taxon>
        <taxon>Pseudomonadati</taxon>
        <taxon>Pseudomonadota</taxon>
        <taxon>Betaproteobacteria</taxon>
        <taxon>Rhodocyclales</taxon>
        <taxon>Zoogloeaceae</taxon>
        <taxon>Uliginosibacterium</taxon>
    </lineage>
</organism>
<dbReference type="NCBIfam" id="TIGR01682">
    <property type="entry name" value="moaD"/>
    <property type="match status" value="1"/>
</dbReference>
<evidence type="ECO:0000256" key="2">
    <source>
        <dbReference type="ARBA" id="ARBA00024200"/>
    </source>
</evidence>
<dbReference type="InterPro" id="IPR012675">
    <property type="entry name" value="Beta-grasp_dom_sf"/>
</dbReference>
<dbReference type="Gene3D" id="3.10.20.30">
    <property type="match status" value="1"/>
</dbReference>
<evidence type="ECO:0000256" key="1">
    <source>
        <dbReference type="ARBA" id="ARBA00022741"/>
    </source>
</evidence>
<sequence>MGVRILYFASLREALGSEGEQLELPAGVASVAALRTHLLVRGDAWLALSAPRIRAAVNQVLVADSATVTDGDEVAFFPPVTGG</sequence>
<dbReference type="Pfam" id="PF02597">
    <property type="entry name" value="ThiS"/>
    <property type="match status" value="1"/>
</dbReference>
<dbReference type="CDD" id="cd00754">
    <property type="entry name" value="Ubl_MoaD"/>
    <property type="match status" value="1"/>
</dbReference>
<evidence type="ECO:0000256" key="3">
    <source>
        <dbReference type="ARBA" id="ARBA00024247"/>
    </source>
</evidence>
<dbReference type="SUPFAM" id="SSF54285">
    <property type="entry name" value="MoaD/ThiS"/>
    <property type="match status" value="1"/>
</dbReference>
<dbReference type="PANTHER" id="PTHR33359:SF1">
    <property type="entry name" value="MOLYBDOPTERIN SYNTHASE SULFUR CARRIER SUBUNIT"/>
    <property type="match status" value="1"/>
</dbReference>
<comment type="caution">
    <text evidence="4">The sequence shown here is derived from an EMBL/GenBank/DDBJ whole genome shotgun (WGS) entry which is preliminary data.</text>
</comment>
<dbReference type="PANTHER" id="PTHR33359">
    <property type="entry name" value="MOLYBDOPTERIN SYNTHASE SULFUR CARRIER SUBUNIT"/>
    <property type="match status" value="1"/>
</dbReference>
<dbReference type="Proteomes" id="UP001331561">
    <property type="component" value="Unassembled WGS sequence"/>
</dbReference>
<dbReference type="EMBL" id="JAYXHS010000003">
    <property type="protein sequence ID" value="MEC5387051.1"/>
    <property type="molecule type" value="Genomic_DNA"/>
</dbReference>
<reference evidence="4 5" key="1">
    <citation type="submission" date="2024-01" db="EMBL/GenBank/DDBJ databases">
        <title>Uliginosibacterium soil sp. nov.</title>
        <authorList>
            <person name="Lv Y."/>
        </authorList>
    </citation>
    <scope>NUCLEOTIDE SEQUENCE [LARGE SCALE GENOMIC DNA]</scope>
    <source>
        <strain evidence="4 5">H3</strain>
    </source>
</reference>
<dbReference type="RefSeq" id="WP_327600032.1">
    <property type="nucleotide sequence ID" value="NZ_JAYXHS010000003.1"/>
</dbReference>